<comment type="caution">
    <text evidence="2">The sequence shown here is derived from an EMBL/GenBank/DDBJ whole genome shotgun (WGS) entry which is preliminary data.</text>
</comment>
<gene>
    <name evidence="2" type="ORF">KB874_02250</name>
</gene>
<evidence type="ECO:0000313" key="2">
    <source>
        <dbReference type="EMBL" id="MBS0122941.1"/>
    </source>
</evidence>
<dbReference type="Proteomes" id="UP000681356">
    <property type="component" value="Unassembled WGS sequence"/>
</dbReference>
<evidence type="ECO:0000256" key="1">
    <source>
        <dbReference type="SAM" id="Phobius"/>
    </source>
</evidence>
<proteinExistence type="predicted"/>
<keyword evidence="1" id="KW-0472">Membrane</keyword>
<dbReference type="RefSeq" id="WP_212534907.1">
    <property type="nucleotide sequence ID" value="NZ_JAGTUU010000001.1"/>
</dbReference>
<keyword evidence="1" id="KW-0812">Transmembrane</keyword>
<protein>
    <submittedName>
        <fullName evidence="2">DUF2254 domain-containing protein</fullName>
    </submittedName>
</protein>
<keyword evidence="1" id="KW-1133">Transmembrane helix</keyword>
<dbReference type="Pfam" id="PF10011">
    <property type="entry name" value="DUF2254"/>
    <property type="match status" value="1"/>
</dbReference>
<evidence type="ECO:0000313" key="3">
    <source>
        <dbReference type="Proteomes" id="UP000681356"/>
    </source>
</evidence>
<feature type="transmembrane region" description="Helical" evidence="1">
    <location>
        <begin position="133"/>
        <end position="155"/>
    </location>
</feature>
<feature type="transmembrane region" description="Helical" evidence="1">
    <location>
        <begin position="20"/>
        <end position="41"/>
    </location>
</feature>
<dbReference type="AlphaFoldDB" id="A0A8J8B5H2"/>
<feature type="transmembrane region" description="Helical" evidence="1">
    <location>
        <begin position="104"/>
        <end position="127"/>
    </location>
</feature>
<keyword evidence="3" id="KW-1185">Reference proteome</keyword>
<dbReference type="EMBL" id="JAGTUU010000001">
    <property type="protein sequence ID" value="MBS0122941.1"/>
    <property type="molecule type" value="Genomic_DNA"/>
</dbReference>
<reference evidence="2" key="1">
    <citation type="submission" date="2021-04" db="EMBL/GenBank/DDBJ databases">
        <authorList>
            <person name="Yoon J."/>
        </authorList>
    </citation>
    <scope>NUCLEOTIDE SEQUENCE</scope>
    <source>
        <strain evidence="2">KMU-90</strain>
    </source>
</reference>
<dbReference type="InterPro" id="IPR018723">
    <property type="entry name" value="DUF2254_membrane"/>
</dbReference>
<feature type="transmembrane region" description="Helical" evidence="1">
    <location>
        <begin position="61"/>
        <end position="83"/>
    </location>
</feature>
<sequence length="403" mass="42516">MILSILRRLRQLSRRIHVRVILLAILALLALAGAMAFGHMIPADLGRVVGADAVDAILQTLASSMLAVTIFSLTVMVTALNNAAAQWTPRSHLVLREDAVTHSVLANFLGAFLFSLVGIVMRAAGLFDDRGVVLLFFMTLGVVTLVMVSLIRWIVHLEGLGSLTDTAATLEAEAADALRRAARMPCHGGHALTEPGNQIPEDAVPIRARRSGYLQQVFEQAIQTEAEDKGLRVFVTVPVGGHVLEGGVLGFVAADRGDVGQALGLAARTVLAEALPLSALRSFEQDPLFGVTVLAEVGVRALSPGINDPGTAIDVAFRLSRVLAEARDPPADPPACNRLWAPPVTAVDCLHAAYDGILRHATDAPEVRRAVMQALDALAALEGARDMARAATAMAADMAAADA</sequence>
<accession>A0A8J8B5H2</accession>
<name>A0A8J8B5H2_9RHOB</name>
<organism evidence="2 3">
    <name type="scientific">Thetidibacter halocola</name>
    <dbReference type="NCBI Taxonomy" id="2827239"/>
    <lineage>
        <taxon>Bacteria</taxon>
        <taxon>Pseudomonadati</taxon>
        <taxon>Pseudomonadota</taxon>
        <taxon>Alphaproteobacteria</taxon>
        <taxon>Rhodobacterales</taxon>
        <taxon>Roseobacteraceae</taxon>
        <taxon>Thetidibacter</taxon>
    </lineage>
</organism>